<comment type="caution">
    <text evidence="2">The sequence shown here is derived from an EMBL/GenBank/DDBJ whole genome shotgun (WGS) entry which is preliminary data.</text>
</comment>
<protein>
    <submittedName>
        <fullName evidence="2">Uncharacterized protein</fullName>
    </submittedName>
</protein>
<feature type="non-terminal residue" evidence="2">
    <location>
        <position position="1"/>
    </location>
</feature>
<proteinExistence type="predicted"/>
<feature type="signal peptide" evidence="1">
    <location>
        <begin position="1"/>
        <end position="20"/>
    </location>
</feature>
<evidence type="ECO:0000256" key="1">
    <source>
        <dbReference type="SAM" id="SignalP"/>
    </source>
</evidence>
<organism evidence="2 3">
    <name type="scientific">Allacma fusca</name>
    <dbReference type="NCBI Taxonomy" id="39272"/>
    <lineage>
        <taxon>Eukaryota</taxon>
        <taxon>Metazoa</taxon>
        <taxon>Ecdysozoa</taxon>
        <taxon>Arthropoda</taxon>
        <taxon>Hexapoda</taxon>
        <taxon>Collembola</taxon>
        <taxon>Symphypleona</taxon>
        <taxon>Sminthuridae</taxon>
        <taxon>Allacma</taxon>
    </lineage>
</organism>
<evidence type="ECO:0000313" key="3">
    <source>
        <dbReference type="Proteomes" id="UP000708208"/>
    </source>
</evidence>
<keyword evidence="1" id="KW-0732">Signal</keyword>
<accession>A0A8J2LFU8</accession>
<gene>
    <name evidence="2" type="ORF">AFUS01_LOCUS31900</name>
</gene>
<reference evidence="2" key="1">
    <citation type="submission" date="2021-06" db="EMBL/GenBank/DDBJ databases">
        <authorList>
            <person name="Hodson N. C."/>
            <person name="Mongue J. A."/>
            <person name="Jaron S. K."/>
        </authorList>
    </citation>
    <scope>NUCLEOTIDE SEQUENCE</scope>
</reference>
<dbReference type="Proteomes" id="UP000708208">
    <property type="component" value="Unassembled WGS sequence"/>
</dbReference>
<name>A0A8J2LFU8_9HEXA</name>
<sequence>MKWVVIIALAVAIQNYYSAASPTEVPVEAEVITEISISSDSSDPPALNQPCQTLEGEEGLCTYFKDCYPIIFGFGIDHLGKVPRESQLLLDVLDSTKSCLPKTRT</sequence>
<dbReference type="EMBL" id="CAJVCH010515445">
    <property type="protein sequence ID" value="CAG7821569.1"/>
    <property type="molecule type" value="Genomic_DNA"/>
</dbReference>
<evidence type="ECO:0000313" key="2">
    <source>
        <dbReference type="EMBL" id="CAG7821569.1"/>
    </source>
</evidence>
<keyword evidence="3" id="KW-1185">Reference proteome</keyword>
<dbReference type="AlphaFoldDB" id="A0A8J2LFU8"/>
<feature type="chain" id="PRO_5035283932" evidence="1">
    <location>
        <begin position="21"/>
        <end position="105"/>
    </location>
</feature>